<protein>
    <submittedName>
        <fullName evidence="4">Helix-turn-helix, AraC domain-containing protein</fullName>
    </submittedName>
</protein>
<organism evidence="4 5">
    <name type="scientific">Pelosinus fermentans B4</name>
    <dbReference type="NCBI Taxonomy" id="1149862"/>
    <lineage>
        <taxon>Bacteria</taxon>
        <taxon>Bacillati</taxon>
        <taxon>Bacillota</taxon>
        <taxon>Negativicutes</taxon>
        <taxon>Selenomonadales</taxon>
        <taxon>Sporomusaceae</taxon>
        <taxon>Pelosinus</taxon>
    </lineage>
</organism>
<accession>I8RJU2</accession>
<dbReference type="SUPFAM" id="SSF46689">
    <property type="entry name" value="Homeodomain-like"/>
    <property type="match status" value="1"/>
</dbReference>
<dbReference type="GO" id="GO:0003700">
    <property type="term" value="F:DNA-binding transcription factor activity"/>
    <property type="evidence" value="ECO:0007669"/>
    <property type="project" value="InterPro"/>
</dbReference>
<dbReference type="Proteomes" id="UP000004324">
    <property type="component" value="Unassembled WGS sequence"/>
</dbReference>
<evidence type="ECO:0000256" key="1">
    <source>
        <dbReference type="ARBA" id="ARBA00023015"/>
    </source>
</evidence>
<keyword evidence="2" id="KW-0804">Transcription</keyword>
<keyword evidence="5" id="KW-1185">Reference proteome</keyword>
<evidence type="ECO:0000259" key="3">
    <source>
        <dbReference type="PROSITE" id="PS01124"/>
    </source>
</evidence>
<comment type="caution">
    <text evidence="4">The sequence shown here is derived from an EMBL/GenBank/DDBJ whole genome shotgun (WGS) entry which is preliminary data.</text>
</comment>
<evidence type="ECO:0000313" key="5">
    <source>
        <dbReference type="Proteomes" id="UP000004324"/>
    </source>
</evidence>
<dbReference type="EMBL" id="AKVJ01000007">
    <property type="protein sequence ID" value="EIW20318.1"/>
    <property type="molecule type" value="Genomic_DNA"/>
</dbReference>
<dbReference type="OrthoDB" id="241790at2"/>
<sequence length="355" mass="40962">MIHIDCKIRISANKHILPMKRSSGKDAGMGTNEYFSGNRELAAQLGCMTDSQNHGIVYRLPPEIRDNWLVDVHPKPGLILSNVYFTLSQPVSRVYDIEQPGLWLCSFARGDVTILEKGKKSKRLQPGIHLLVNQGQSFKITFGSSEPIWYTAAWIFSDFIAKYLKDREWEEPLTLADALSWPSHYYNTPELVMLFEQLKYGIRNTDKPLMYFEVKIMEILSAILSSVQFEGYSEKFFQKERPKYVTYQNKKFLWQVKTEIDKDILVPPSVKQLAAIAEMGTTKLRQLFKSYYGVTIDGYVRQEKMNYALRLLSHDDMSVQNISTFLGYGCPSRFTAAFKKIHGFTPQQFRKSLTL</sequence>
<name>I8RJU2_9FIRM</name>
<evidence type="ECO:0000313" key="4">
    <source>
        <dbReference type="EMBL" id="EIW20318.1"/>
    </source>
</evidence>
<dbReference type="InterPro" id="IPR053142">
    <property type="entry name" value="PchR_regulatory_protein"/>
</dbReference>
<proteinExistence type="predicted"/>
<dbReference type="GO" id="GO:0043565">
    <property type="term" value="F:sequence-specific DNA binding"/>
    <property type="evidence" value="ECO:0007669"/>
    <property type="project" value="InterPro"/>
</dbReference>
<reference evidence="4 5" key="1">
    <citation type="journal article" date="2012" name="J. Bacteriol.">
        <title>Draft Genome Sequences for Two Metal-Reducing Pelosinus fermentans Strains Isolated from a Cr(VI)-Contaminated Site and for Type Strain R7.</title>
        <authorList>
            <person name="Brown S.D."/>
            <person name="Podar M."/>
            <person name="Klingeman D.M."/>
            <person name="Johnson C.M."/>
            <person name="Yang Z.K."/>
            <person name="Utturkar S.M."/>
            <person name="Land M.L."/>
            <person name="Mosher J.J."/>
            <person name="Hurt R.A.Jr."/>
            <person name="Phelps T.J."/>
            <person name="Palumbo A.V."/>
            <person name="Arkin A.P."/>
            <person name="Hazen T.C."/>
            <person name="Elias D.A."/>
        </authorList>
    </citation>
    <scope>NUCLEOTIDE SEQUENCE [LARGE SCALE GENOMIC DNA]</scope>
    <source>
        <strain evidence="4 5">B4</strain>
    </source>
</reference>
<dbReference type="SMART" id="SM00342">
    <property type="entry name" value="HTH_ARAC"/>
    <property type="match status" value="1"/>
</dbReference>
<dbReference type="PROSITE" id="PS01124">
    <property type="entry name" value="HTH_ARAC_FAMILY_2"/>
    <property type="match status" value="1"/>
</dbReference>
<feature type="domain" description="HTH araC/xylS-type" evidence="3">
    <location>
        <begin position="254"/>
        <end position="352"/>
    </location>
</feature>
<dbReference type="PANTHER" id="PTHR47893:SF1">
    <property type="entry name" value="REGULATORY PROTEIN PCHR"/>
    <property type="match status" value="1"/>
</dbReference>
<dbReference type="Pfam" id="PF12833">
    <property type="entry name" value="HTH_18"/>
    <property type="match status" value="1"/>
</dbReference>
<keyword evidence="1" id="KW-0805">Transcription regulation</keyword>
<dbReference type="PATRIC" id="fig|1149862.3.peg.563"/>
<gene>
    <name evidence="4" type="ORF">FB4_2282</name>
</gene>
<dbReference type="InterPro" id="IPR009057">
    <property type="entry name" value="Homeodomain-like_sf"/>
</dbReference>
<dbReference type="InterPro" id="IPR018060">
    <property type="entry name" value="HTH_AraC"/>
</dbReference>
<dbReference type="PANTHER" id="PTHR47893">
    <property type="entry name" value="REGULATORY PROTEIN PCHR"/>
    <property type="match status" value="1"/>
</dbReference>
<dbReference type="AlphaFoldDB" id="I8RJU2"/>
<dbReference type="Gene3D" id="1.10.10.60">
    <property type="entry name" value="Homeodomain-like"/>
    <property type="match status" value="1"/>
</dbReference>
<evidence type="ECO:0000256" key="2">
    <source>
        <dbReference type="ARBA" id="ARBA00023163"/>
    </source>
</evidence>